<evidence type="ECO:0000313" key="3">
    <source>
        <dbReference type="Proteomes" id="UP000230423"/>
    </source>
</evidence>
<dbReference type="Proteomes" id="UP000230423">
    <property type="component" value="Unassembled WGS sequence"/>
</dbReference>
<feature type="compositionally biased region" description="Polar residues" evidence="1">
    <location>
        <begin position="1"/>
        <end position="13"/>
    </location>
</feature>
<accession>A0A2G9UX23</accession>
<dbReference type="AlphaFoldDB" id="A0A2G9UX23"/>
<organism evidence="2 3">
    <name type="scientific">Teladorsagia circumcincta</name>
    <name type="common">Brown stomach worm</name>
    <name type="synonym">Ostertagia circumcincta</name>
    <dbReference type="NCBI Taxonomy" id="45464"/>
    <lineage>
        <taxon>Eukaryota</taxon>
        <taxon>Metazoa</taxon>
        <taxon>Ecdysozoa</taxon>
        <taxon>Nematoda</taxon>
        <taxon>Chromadorea</taxon>
        <taxon>Rhabditida</taxon>
        <taxon>Rhabditina</taxon>
        <taxon>Rhabditomorpha</taxon>
        <taxon>Strongyloidea</taxon>
        <taxon>Trichostrongylidae</taxon>
        <taxon>Teladorsagia</taxon>
    </lineage>
</organism>
<gene>
    <name evidence="2" type="ORF">TELCIR_03737</name>
</gene>
<reference evidence="2 3" key="1">
    <citation type="submission" date="2015-09" db="EMBL/GenBank/DDBJ databases">
        <title>Draft genome of the parasitic nematode Teladorsagia circumcincta isolate WARC Sus (inbred).</title>
        <authorList>
            <person name="Mitreva M."/>
        </authorList>
    </citation>
    <scope>NUCLEOTIDE SEQUENCE [LARGE SCALE GENOMIC DNA]</scope>
    <source>
        <strain evidence="2 3">S</strain>
    </source>
</reference>
<keyword evidence="3" id="KW-1185">Reference proteome</keyword>
<dbReference type="EMBL" id="KZ345309">
    <property type="protein sequence ID" value="PIO74262.1"/>
    <property type="molecule type" value="Genomic_DNA"/>
</dbReference>
<name>A0A2G9UX23_TELCI</name>
<feature type="region of interest" description="Disordered" evidence="1">
    <location>
        <begin position="1"/>
        <end position="37"/>
    </location>
</feature>
<protein>
    <submittedName>
        <fullName evidence="2">Uncharacterized protein</fullName>
    </submittedName>
</protein>
<feature type="compositionally biased region" description="Polar residues" evidence="1">
    <location>
        <begin position="26"/>
        <end position="35"/>
    </location>
</feature>
<evidence type="ECO:0000256" key="1">
    <source>
        <dbReference type="SAM" id="MobiDB-lite"/>
    </source>
</evidence>
<sequence length="64" mass="7345">MRPSVPQSFSTIENQEKIRVTKKKQNTVSESQSKVEPQKTFKITKAVLCKVTESHTQPRQEEEG</sequence>
<proteinExistence type="predicted"/>
<evidence type="ECO:0000313" key="2">
    <source>
        <dbReference type="EMBL" id="PIO74262.1"/>
    </source>
</evidence>